<dbReference type="RefSeq" id="XP_016477531.1">
    <property type="nucleotide sequence ID" value="XM_016622045.1"/>
</dbReference>
<evidence type="ECO:0000313" key="1">
    <source>
        <dbReference type="RefSeq" id="XP_016477531.1"/>
    </source>
</evidence>
<accession>A0A1S4ALI6</accession>
<proteinExistence type="predicted"/>
<gene>
    <name evidence="1" type="primary">LOC107798993</name>
</gene>
<sequence length="153" mass="17883">MAATTKQRFNPKDVSIPKLPQRSKDIEIASSPHSKRGVVVEIVKSNSCGLLSLLYLTDRCARLEKLKALFFFNFNEISAEFKENWILLEFFFSKRVTMSQAEMKEIIRKQILNPLNSFKGLFKDFLQLLDYKPTLIKALFTKLGWMHMKNKIY</sequence>
<reference evidence="1" key="1">
    <citation type="submission" date="2025-08" db="UniProtKB">
        <authorList>
            <consortium name="RefSeq"/>
        </authorList>
    </citation>
    <scope>IDENTIFICATION</scope>
</reference>
<organism evidence="1">
    <name type="scientific">Nicotiana tabacum</name>
    <name type="common">Common tobacco</name>
    <dbReference type="NCBI Taxonomy" id="4097"/>
    <lineage>
        <taxon>Eukaryota</taxon>
        <taxon>Viridiplantae</taxon>
        <taxon>Streptophyta</taxon>
        <taxon>Embryophyta</taxon>
        <taxon>Tracheophyta</taxon>
        <taxon>Spermatophyta</taxon>
        <taxon>Magnoliopsida</taxon>
        <taxon>eudicotyledons</taxon>
        <taxon>Gunneridae</taxon>
        <taxon>Pentapetalae</taxon>
        <taxon>asterids</taxon>
        <taxon>lamiids</taxon>
        <taxon>Solanales</taxon>
        <taxon>Solanaceae</taxon>
        <taxon>Nicotianoideae</taxon>
        <taxon>Nicotianeae</taxon>
        <taxon>Nicotiana</taxon>
    </lineage>
</organism>
<name>A0A1S4ALI6_TOBAC</name>
<dbReference type="KEGG" id="nta:107798993"/>
<dbReference type="PaxDb" id="4097-A0A1S4ALI6"/>
<dbReference type="AlphaFoldDB" id="A0A1S4ALI6"/>
<protein>
    <submittedName>
        <fullName evidence="1">Uncharacterized protein</fullName>
    </submittedName>
</protein>